<dbReference type="Gene3D" id="3.30.300.30">
    <property type="match status" value="1"/>
</dbReference>
<dbReference type="GO" id="GO:0006631">
    <property type="term" value="P:fatty acid metabolic process"/>
    <property type="evidence" value="ECO:0007669"/>
    <property type="project" value="TreeGrafter"/>
</dbReference>
<gene>
    <name evidence="5" type="ORF">PH603_07455</name>
</gene>
<dbReference type="EMBL" id="CP116805">
    <property type="protein sequence ID" value="WCL55596.1"/>
    <property type="molecule type" value="Genomic_DNA"/>
</dbReference>
<comment type="similarity">
    <text evidence="1">Belongs to the ATP-dependent AMP-binding enzyme family.</text>
</comment>
<dbReference type="Gene3D" id="3.40.50.12780">
    <property type="entry name" value="N-terminal domain of ligase-like"/>
    <property type="match status" value="1"/>
</dbReference>
<dbReference type="Pfam" id="PF13193">
    <property type="entry name" value="AMP-binding_C"/>
    <property type="match status" value="1"/>
</dbReference>
<dbReference type="AlphaFoldDB" id="A0AAE9XUX0"/>
<name>A0AAE9XUX0_9PROT</name>
<reference evidence="5" key="1">
    <citation type="submission" date="2023-01" db="EMBL/GenBank/DDBJ databases">
        <title>The genome sequence of Kordiimonadaceae bacterium 6D33.</title>
        <authorList>
            <person name="Liu Y."/>
        </authorList>
    </citation>
    <scope>NUCLEOTIDE SEQUENCE</scope>
    <source>
        <strain evidence="5">6D33</strain>
    </source>
</reference>
<dbReference type="InterPro" id="IPR045851">
    <property type="entry name" value="AMP-bd_C_sf"/>
</dbReference>
<dbReference type="KEGG" id="gso:PH603_07455"/>
<evidence type="ECO:0000256" key="1">
    <source>
        <dbReference type="ARBA" id="ARBA00006432"/>
    </source>
</evidence>
<dbReference type="InterPro" id="IPR025110">
    <property type="entry name" value="AMP-bd_C"/>
</dbReference>
<proteinExistence type="inferred from homology"/>
<dbReference type="GO" id="GO:0031956">
    <property type="term" value="F:medium-chain fatty acid-CoA ligase activity"/>
    <property type="evidence" value="ECO:0007669"/>
    <property type="project" value="TreeGrafter"/>
</dbReference>
<dbReference type="Pfam" id="PF00501">
    <property type="entry name" value="AMP-binding"/>
    <property type="match status" value="1"/>
</dbReference>
<keyword evidence="6" id="KW-1185">Reference proteome</keyword>
<dbReference type="RefSeq" id="WP_289505433.1">
    <property type="nucleotide sequence ID" value="NZ_CP116805.1"/>
</dbReference>
<accession>A0AAE9XUX0</accession>
<organism evidence="5 6">
    <name type="scientific">Gimibacter soli</name>
    <dbReference type="NCBI Taxonomy" id="3024400"/>
    <lineage>
        <taxon>Bacteria</taxon>
        <taxon>Pseudomonadati</taxon>
        <taxon>Pseudomonadota</taxon>
        <taxon>Alphaproteobacteria</taxon>
        <taxon>Kordiimonadales</taxon>
        <taxon>Temperatibacteraceae</taxon>
        <taxon>Gimibacter</taxon>
    </lineage>
</organism>
<feature type="domain" description="AMP-binding enzyme C-terminal" evidence="4">
    <location>
        <begin position="435"/>
        <end position="510"/>
    </location>
</feature>
<protein>
    <submittedName>
        <fullName evidence="5">AMP-binding protein</fullName>
    </submittedName>
</protein>
<evidence type="ECO:0000313" key="5">
    <source>
        <dbReference type="EMBL" id="WCL55596.1"/>
    </source>
</evidence>
<evidence type="ECO:0000259" key="3">
    <source>
        <dbReference type="Pfam" id="PF00501"/>
    </source>
</evidence>
<sequence length="538" mass="57822">MTNKGQSFNSATSRTPELLCQFGALGHMPPSAPAICCDNLTLTYDELNARIAQAHGAFVEFGLLPGDRIVLLLPTSPEFVIAYFAAHRAGLVVIPLNPLLGTAELDFILSSMLPSLIVISASSADMPAAGYFSSQNESLSGIAPILCFGSSDDEIVSLDVLMERADPTLPSSPRGLSEEVLILFTSGTSGRPKGASLVQQAVINNTRYSNETLGITTQDTLLCPLPLSHVFGQMVLMLGALMAGAALVLVPRANPKRVLEAMSRTAPTLMAAVPTTFAALADLATTERERASQGCRRLRCALTGGAPLSGAIAEAFERAFGRPLHKGYGMTEVGCCIALENVNKPPTPGVGRISDFLDFRVVPLADDSLDRGELELRGSNIFRGYYIDGILTPRQSEEWFPTGDLVQINDDGTITIFDRRKELVIRGGYNVYPSEVEAVLLQHPDVQLAAVVGVEDAKLGQEVAAFLQLVPGTKIEPAELADWCRARIALYKYPRLMAVMAKLPTNPTGKIVKRDLDRTLLRPVATIAETYPTNTPQN</sequence>
<keyword evidence="2" id="KW-0436">Ligase</keyword>
<dbReference type="InterPro" id="IPR000873">
    <property type="entry name" value="AMP-dep_synth/lig_dom"/>
</dbReference>
<dbReference type="InterPro" id="IPR020845">
    <property type="entry name" value="AMP-binding_CS"/>
</dbReference>
<evidence type="ECO:0000256" key="2">
    <source>
        <dbReference type="ARBA" id="ARBA00022598"/>
    </source>
</evidence>
<dbReference type="InterPro" id="IPR042099">
    <property type="entry name" value="ANL_N_sf"/>
</dbReference>
<dbReference type="PANTHER" id="PTHR43201">
    <property type="entry name" value="ACYL-COA SYNTHETASE"/>
    <property type="match status" value="1"/>
</dbReference>
<evidence type="ECO:0000313" key="6">
    <source>
        <dbReference type="Proteomes" id="UP001217500"/>
    </source>
</evidence>
<dbReference type="SUPFAM" id="SSF56801">
    <property type="entry name" value="Acetyl-CoA synthetase-like"/>
    <property type="match status" value="1"/>
</dbReference>
<dbReference type="Proteomes" id="UP001217500">
    <property type="component" value="Chromosome"/>
</dbReference>
<dbReference type="PROSITE" id="PS00455">
    <property type="entry name" value="AMP_BINDING"/>
    <property type="match status" value="1"/>
</dbReference>
<evidence type="ECO:0000259" key="4">
    <source>
        <dbReference type="Pfam" id="PF13193"/>
    </source>
</evidence>
<feature type="domain" description="AMP-dependent synthetase/ligase" evidence="3">
    <location>
        <begin position="29"/>
        <end position="386"/>
    </location>
</feature>
<dbReference type="PANTHER" id="PTHR43201:SF5">
    <property type="entry name" value="MEDIUM-CHAIN ACYL-COA LIGASE ACSF2, MITOCHONDRIAL"/>
    <property type="match status" value="1"/>
</dbReference>